<dbReference type="Proteomes" id="UP000092460">
    <property type="component" value="Unassembled WGS sequence"/>
</dbReference>
<organism evidence="2 3">
    <name type="scientific">Glossina palpalis gambiensis</name>
    <dbReference type="NCBI Taxonomy" id="67801"/>
    <lineage>
        <taxon>Eukaryota</taxon>
        <taxon>Metazoa</taxon>
        <taxon>Ecdysozoa</taxon>
        <taxon>Arthropoda</taxon>
        <taxon>Hexapoda</taxon>
        <taxon>Insecta</taxon>
        <taxon>Pterygota</taxon>
        <taxon>Neoptera</taxon>
        <taxon>Endopterygota</taxon>
        <taxon>Diptera</taxon>
        <taxon>Brachycera</taxon>
        <taxon>Muscomorpha</taxon>
        <taxon>Hippoboscoidea</taxon>
        <taxon>Glossinidae</taxon>
        <taxon>Glossina</taxon>
    </lineage>
</organism>
<evidence type="ECO:0000256" key="1">
    <source>
        <dbReference type="SAM" id="Phobius"/>
    </source>
</evidence>
<feature type="transmembrane region" description="Helical" evidence="1">
    <location>
        <begin position="61"/>
        <end position="81"/>
    </location>
</feature>
<dbReference type="AlphaFoldDB" id="A0A1B0AUX7"/>
<dbReference type="EnsemblMetazoa" id="GPPI009525-RA">
    <property type="protein sequence ID" value="GPPI009525-PA"/>
    <property type="gene ID" value="GPPI009525"/>
</dbReference>
<accession>A0A1B0AUX7</accession>
<keyword evidence="1" id="KW-0472">Membrane</keyword>
<sequence>MHNTASLGIVVVVVVINVEKYFSQPFVHACVIRSGLSWLTTNDPCGLGHYYPWIVNSQQTLVVTVVVAAIAATAVTVTTAVRVQCGWQKSATAAFTQHQF</sequence>
<keyword evidence="1" id="KW-0812">Transmembrane</keyword>
<name>A0A1B0AUX7_9MUSC</name>
<keyword evidence="1" id="KW-1133">Transmembrane helix</keyword>
<keyword evidence="3" id="KW-1185">Reference proteome</keyword>
<evidence type="ECO:0000313" key="3">
    <source>
        <dbReference type="Proteomes" id="UP000092460"/>
    </source>
</evidence>
<protein>
    <submittedName>
        <fullName evidence="2">Uncharacterized protein</fullName>
    </submittedName>
</protein>
<dbReference type="VEuPathDB" id="VectorBase:GPPI009525"/>
<reference evidence="2" key="2">
    <citation type="submission" date="2020-05" db="UniProtKB">
        <authorList>
            <consortium name="EnsemblMetazoa"/>
        </authorList>
    </citation>
    <scope>IDENTIFICATION</scope>
    <source>
        <strain evidence="2">IAEA</strain>
    </source>
</reference>
<evidence type="ECO:0000313" key="2">
    <source>
        <dbReference type="EnsemblMetazoa" id="GPPI009525-PA"/>
    </source>
</evidence>
<proteinExistence type="predicted"/>
<reference evidence="3" key="1">
    <citation type="submission" date="2015-01" db="EMBL/GenBank/DDBJ databases">
        <authorList>
            <person name="Aksoy S."/>
            <person name="Warren W."/>
            <person name="Wilson R.K."/>
        </authorList>
    </citation>
    <scope>NUCLEOTIDE SEQUENCE [LARGE SCALE GENOMIC DNA]</scope>
    <source>
        <strain evidence="3">IAEA</strain>
    </source>
</reference>
<dbReference type="EMBL" id="JXJN01003796">
    <property type="status" value="NOT_ANNOTATED_CDS"/>
    <property type="molecule type" value="Genomic_DNA"/>
</dbReference>